<feature type="transmembrane region" description="Helical" evidence="2">
    <location>
        <begin position="90"/>
        <end position="109"/>
    </location>
</feature>
<feature type="transmembrane region" description="Helical" evidence="2">
    <location>
        <begin position="121"/>
        <end position="143"/>
    </location>
</feature>
<dbReference type="AlphaFoldDB" id="A0A8K0P4W5"/>
<dbReference type="GO" id="GO:0031966">
    <property type="term" value="C:mitochondrial membrane"/>
    <property type="evidence" value="ECO:0007669"/>
    <property type="project" value="TreeGrafter"/>
</dbReference>
<protein>
    <recommendedName>
        <fullName evidence="5">Transmembrane protein 70</fullName>
    </recommendedName>
</protein>
<reference evidence="3" key="1">
    <citation type="submission" date="2013-04" db="EMBL/GenBank/DDBJ databases">
        <authorList>
            <person name="Qu J."/>
            <person name="Murali S.C."/>
            <person name="Bandaranaike D."/>
            <person name="Bellair M."/>
            <person name="Blankenburg K."/>
            <person name="Chao H."/>
            <person name="Dinh H."/>
            <person name="Doddapaneni H."/>
            <person name="Downs B."/>
            <person name="Dugan-Rocha S."/>
            <person name="Elkadiri S."/>
            <person name="Gnanaolivu R.D."/>
            <person name="Hernandez B."/>
            <person name="Javaid M."/>
            <person name="Jayaseelan J.C."/>
            <person name="Lee S."/>
            <person name="Li M."/>
            <person name="Ming W."/>
            <person name="Munidasa M."/>
            <person name="Muniz J."/>
            <person name="Nguyen L."/>
            <person name="Ongeri F."/>
            <person name="Osuji N."/>
            <person name="Pu L.-L."/>
            <person name="Puazo M."/>
            <person name="Qu C."/>
            <person name="Quiroz J."/>
            <person name="Raj R."/>
            <person name="Weissenberger G."/>
            <person name="Xin Y."/>
            <person name="Zou X."/>
            <person name="Han Y."/>
            <person name="Richards S."/>
            <person name="Worley K."/>
            <person name="Muzny D."/>
            <person name="Gibbs R."/>
        </authorList>
    </citation>
    <scope>NUCLEOTIDE SEQUENCE</scope>
    <source>
        <strain evidence="3">Sampled in the wild</strain>
    </source>
</reference>
<keyword evidence="2" id="KW-0472">Membrane</keyword>
<dbReference type="InterPro" id="IPR009724">
    <property type="entry name" value="TMEM70"/>
</dbReference>
<proteinExistence type="inferred from homology"/>
<sequence>MFSAVKNVSSLVKVTPWRNLTTELIHLRLYSCLCASSNLQYRHSSIQQNSRYAVALDKYCVKSSRITPFCTKTENSILIYQGILTPHVRMVKIFSICSSISGLAAQPILYKHAAEMGGTGVLIAVATFVGFFTFVTPVLLHLLTRKYVTDIHYNSETSVYTASLLTFFLRVKKVSFKTEDVVVPDVPGPFTSFIAKDKALFVDPRQFEDPSYYGKLMGYDKPMDFLLKKEPLTDEKKSNK</sequence>
<evidence type="ECO:0000256" key="1">
    <source>
        <dbReference type="ARBA" id="ARBA00005280"/>
    </source>
</evidence>
<reference evidence="3" key="2">
    <citation type="submission" date="2017-10" db="EMBL/GenBank/DDBJ databases">
        <title>Ladona fulva Genome sequencing and assembly.</title>
        <authorList>
            <person name="Murali S."/>
            <person name="Richards S."/>
            <person name="Bandaranaike D."/>
            <person name="Bellair M."/>
            <person name="Blankenburg K."/>
            <person name="Chao H."/>
            <person name="Dinh H."/>
            <person name="Doddapaneni H."/>
            <person name="Dugan-Rocha S."/>
            <person name="Elkadiri S."/>
            <person name="Gnanaolivu R."/>
            <person name="Hernandez B."/>
            <person name="Skinner E."/>
            <person name="Javaid M."/>
            <person name="Lee S."/>
            <person name="Li M."/>
            <person name="Ming W."/>
            <person name="Munidasa M."/>
            <person name="Muniz J."/>
            <person name="Nguyen L."/>
            <person name="Hughes D."/>
            <person name="Osuji N."/>
            <person name="Pu L.-L."/>
            <person name="Puazo M."/>
            <person name="Qu C."/>
            <person name="Quiroz J."/>
            <person name="Raj R."/>
            <person name="Weissenberger G."/>
            <person name="Xin Y."/>
            <person name="Zou X."/>
            <person name="Han Y."/>
            <person name="Worley K."/>
            <person name="Muzny D."/>
            <person name="Gibbs R."/>
        </authorList>
    </citation>
    <scope>NUCLEOTIDE SEQUENCE</scope>
    <source>
        <strain evidence="3">Sampled in the wild</strain>
    </source>
</reference>
<dbReference type="GO" id="GO:0033615">
    <property type="term" value="P:mitochondrial proton-transporting ATP synthase complex assembly"/>
    <property type="evidence" value="ECO:0007669"/>
    <property type="project" value="TreeGrafter"/>
</dbReference>
<evidence type="ECO:0000313" key="4">
    <source>
        <dbReference type="Proteomes" id="UP000792457"/>
    </source>
</evidence>
<dbReference type="Proteomes" id="UP000792457">
    <property type="component" value="Unassembled WGS sequence"/>
</dbReference>
<dbReference type="PANTHER" id="PTHR13281:SF0">
    <property type="entry name" value="TRANSMEMBRANE PROTEIN 70, MITOCHONDRIAL"/>
    <property type="match status" value="1"/>
</dbReference>
<name>A0A8K0P4W5_LADFU</name>
<evidence type="ECO:0008006" key="5">
    <source>
        <dbReference type="Google" id="ProtNLM"/>
    </source>
</evidence>
<evidence type="ECO:0000256" key="2">
    <source>
        <dbReference type="SAM" id="Phobius"/>
    </source>
</evidence>
<gene>
    <name evidence="3" type="ORF">J437_LFUL006864</name>
</gene>
<evidence type="ECO:0000313" key="3">
    <source>
        <dbReference type="EMBL" id="KAG8233841.1"/>
    </source>
</evidence>
<keyword evidence="2" id="KW-1133">Transmembrane helix</keyword>
<dbReference type="OrthoDB" id="156886at2759"/>
<dbReference type="InterPro" id="IPR045325">
    <property type="entry name" value="TMEM70/TMEM186/TMEM223"/>
</dbReference>
<comment type="caution">
    <text evidence="3">The sequence shown here is derived from an EMBL/GenBank/DDBJ whole genome shotgun (WGS) entry which is preliminary data.</text>
</comment>
<dbReference type="Pfam" id="PF06979">
    <property type="entry name" value="TMEM70"/>
    <property type="match status" value="1"/>
</dbReference>
<dbReference type="PANTHER" id="PTHR13281">
    <property type="entry name" value="TRANSMEMBRANE PROTEIN 70, MITOCHONDRIAL"/>
    <property type="match status" value="1"/>
</dbReference>
<dbReference type="EMBL" id="KZ308748">
    <property type="protein sequence ID" value="KAG8233841.1"/>
    <property type="molecule type" value="Genomic_DNA"/>
</dbReference>
<comment type="similarity">
    <text evidence="1">Belongs to the TMEM70 family.</text>
</comment>
<organism evidence="3 4">
    <name type="scientific">Ladona fulva</name>
    <name type="common">Scarce chaser dragonfly</name>
    <name type="synonym">Libellula fulva</name>
    <dbReference type="NCBI Taxonomy" id="123851"/>
    <lineage>
        <taxon>Eukaryota</taxon>
        <taxon>Metazoa</taxon>
        <taxon>Ecdysozoa</taxon>
        <taxon>Arthropoda</taxon>
        <taxon>Hexapoda</taxon>
        <taxon>Insecta</taxon>
        <taxon>Pterygota</taxon>
        <taxon>Palaeoptera</taxon>
        <taxon>Odonata</taxon>
        <taxon>Epiprocta</taxon>
        <taxon>Anisoptera</taxon>
        <taxon>Libelluloidea</taxon>
        <taxon>Libellulidae</taxon>
        <taxon>Ladona</taxon>
    </lineage>
</organism>
<accession>A0A8K0P4W5</accession>
<keyword evidence="4" id="KW-1185">Reference proteome</keyword>
<keyword evidence="2" id="KW-0812">Transmembrane</keyword>